<feature type="compositionally biased region" description="Basic and acidic residues" evidence="1">
    <location>
        <begin position="19"/>
        <end position="38"/>
    </location>
</feature>
<name>A0A5J5BVH4_9ASTE</name>
<feature type="region of interest" description="Disordered" evidence="1">
    <location>
        <begin position="1"/>
        <end position="147"/>
    </location>
</feature>
<evidence type="ECO:0000313" key="2">
    <source>
        <dbReference type="EMBL" id="KAA8545582.1"/>
    </source>
</evidence>
<proteinExistence type="predicted"/>
<gene>
    <name evidence="2" type="ORF">F0562_020366</name>
</gene>
<evidence type="ECO:0000313" key="3">
    <source>
        <dbReference type="Proteomes" id="UP000325577"/>
    </source>
</evidence>
<dbReference type="Proteomes" id="UP000325577">
    <property type="component" value="Linkage Group LG10"/>
</dbReference>
<dbReference type="AlphaFoldDB" id="A0A5J5BVH4"/>
<organism evidence="2 3">
    <name type="scientific">Nyssa sinensis</name>
    <dbReference type="NCBI Taxonomy" id="561372"/>
    <lineage>
        <taxon>Eukaryota</taxon>
        <taxon>Viridiplantae</taxon>
        <taxon>Streptophyta</taxon>
        <taxon>Embryophyta</taxon>
        <taxon>Tracheophyta</taxon>
        <taxon>Spermatophyta</taxon>
        <taxon>Magnoliopsida</taxon>
        <taxon>eudicotyledons</taxon>
        <taxon>Gunneridae</taxon>
        <taxon>Pentapetalae</taxon>
        <taxon>asterids</taxon>
        <taxon>Cornales</taxon>
        <taxon>Nyssaceae</taxon>
        <taxon>Nyssa</taxon>
    </lineage>
</organism>
<protein>
    <submittedName>
        <fullName evidence="2">Uncharacterized protein</fullName>
    </submittedName>
</protein>
<feature type="compositionally biased region" description="Basic residues" evidence="1">
    <location>
        <begin position="57"/>
        <end position="67"/>
    </location>
</feature>
<sequence length="172" mass="19115">MIGKTGSSTREAHASGARLSERNQSDRGTRGEQRRTTSDHGAGNLNFKVNKAEMWKRGKRNIPKRTRKEGLAGFGPFDANQSGPPVLGQHQRTQDLTRRSRQVYGNRASPHGPPKGRYSSAQKHRGFKGRKGPAQIEGAKPSSRRNVQHLLSRAAYSRKEEDSCAHHLPQET</sequence>
<keyword evidence="3" id="KW-1185">Reference proteome</keyword>
<feature type="compositionally biased region" description="Basic residues" evidence="1">
    <location>
        <begin position="122"/>
        <end position="131"/>
    </location>
</feature>
<dbReference type="EMBL" id="CM018033">
    <property type="protein sequence ID" value="KAA8545582.1"/>
    <property type="molecule type" value="Genomic_DNA"/>
</dbReference>
<reference evidence="2 3" key="1">
    <citation type="submission" date="2019-09" db="EMBL/GenBank/DDBJ databases">
        <title>A chromosome-level genome assembly of the Chinese tupelo Nyssa sinensis.</title>
        <authorList>
            <person name="Yang X."/>
            <person name="Kang M."/>
            <person name="Yang Y."/>
            <person name="Xiong H."/>
            <person name="Wang M."/>
            <person name="Zhang Z."/>
            <person name="Wang Z."/>
            <person name="Wu H."/>
            <person name="Ma T."/>
            <person name="Liu J."/>
            <person name="Xi Z."/>
        </authorList>
    </citation>
    <scope>NUCLEOTIDE SEQUENCE [LARGE SCALE GENOMIC DNA]</scope>
    <source>
        <strain evidence="2">J267</strain>
        <tissue evidence="2">Leaf</tissue>
    </source>
</reference>
<accession>A0A5J5BVH4</accession>
<evidence type="ECO:0000256" key="1">
    <source>
        <dbReference type="SAM" id="MobiDB-lite"/>
    </source>
</evidence>